<feature type="domain" description="ARID" evidence="11">
    <location>
        <begin position="383"/>
        <end position="470"/>
    </location>
</feature>
<gene>
    <name evidence="12" type="ORF">CH063_06634</name>
    <name evidence="13" type="ORF">CH63R_14117</name>
</gene>
<dbReference type="SUPFAM" id="SSF46689">
    <property type="entry name" value="Homeodomain-like"/>
    <property type="match status" value="1"/>
</dbReference>
<evidence type="ECO:0000256" key="2">
    <source>
        <dbReference type="ARBA" id="ARBA00022454"/>
    </source>
</evidence>
<dbReference type="eggNOG" id="ENOG502S85C">
    <property type="taxonomic scope" value="Eukaryota"/>
</dbReference>
<comment type="subunit">
    <text evidence="8">Homodimer.</text>
</comment>
<dbReference type="GO" id="GO:0070187">
    <property type="term" value="C:shelterin complex"/>
    <property type="evidence" value="ECO:0007669"/>
    <property type="project" value="TreeGrafter"/>
</dbReference>
<dbReference type="Pfam" id="PF11626">
    <property type="entry name" value="Rap1_C"/>
    <property type="match status" value="1"/>
</dbReference>
<dbReference type="Gene3D" id="1.10.150.60">
    <property type="entry name" value="ARID DNA-binding domain"/>
    <property type="match status" value="1"/>
</dbReference>
<protein>
    <recommendedName>
        <fullName evidence="8">DNA-binding protein RAP1</fullName>
    </recommendedName>
</protein>
<dbReference type="Gene3D" id="1.10.10.60">
    <property type="entry name" value="Homeodomain-like"/>
    <property type="match status" value="2"/>
</dbReference>
<dbReference type="InterPro" id="IPR015010">
    <property type="entry name" value="TERF2IP_Myb"/>
</dbReference>
<organism evidence="12 14">
    <name type="scientific">Colletotrichum higginsianum (strain IMI 349063)</name>
    <name type="common">Crucifer anthracnose fungus</name>
    <dbReference type="NCBI Taxonomy" id="759273"/>
    <lineage>
        <taxon>Eukaryota</taxon>
        <taxon>Fungi</taxon>
        <taxon>Dikarya</taxon>
        <taxon>Ascomycota</taxon>
        <taxon>Pezizomycotina</taxon>
        <taxon>Sordariomycetes</taxon>
        <taxon>Hypocreomycetidae</taxon>
        <taxon>Glomerellales</taxon>
        <taxon>Glomerellaceae</taxon>
        <taxon>Colletotrichum</taxon>
        <taxon>Colletotrichum destructivum species complex</taxon>
    </lineage>
</organism>
<keyword evidence="2 8" id="KW-0158">Chromosome</keyword>
<dbReference type="AlphaFoldDB" id="H1V395"/>
<feature type="compositionally biased region" description="Low complexity" evidence="9">
    <location>
        <begin position="215"/>
        <end position="227"/>
    </location>
</feature>
<dbReference type="GO" id="GO:0010833">
    <property type="term" value="P:telomere maintenance via telomere lengthening"/>
    <property type="evidence" value="ECO:0007669"/>
    <property type="project" value="UniProtKB-UniRule"/>
</dbReference>
<evidence type="ECO:0000256" key="6">
    <source>
        <dbReference type="ARBA" id="ARBA00023163"/>
    </source>
</evidence>
<dbReference type="KEGG" id="chig:CH63R_14117"/>
<evidence type="ECO:0000256" key="5">
    <source>
        <dbReference type="ARBA" id="ARBA00023159"/>
    </source>
</evidence>
<evidence type="ECO:0000256" key="1">
    <source>
        <dbReference type="ARBA" id="ARBA00010467"/>
    </source>
</evidence>
<evidence type="ECO:0000313" key="12">
    <source>
        <dbReference type="EMBL" id="CCF34697.1"/>
    </source>
</evidence>
<feature type="domain" description="BRCT" evidence="10">
    <location>
        <begin position="13"/>
        <end position="92"/>
    </location>
</feature>
<evidence type="ECO:0000256" key="9">
    <source>
        <dbReference type="SAM" id="MobiDB-lite"/>
    </source>
</evidence>
<comment type="function">
    <text evidence="8">Involved in the regulation of telomere length, clustering and has a specific role in telomere position effect (TPE).</text>
</comment>
<dbReference type="InterPro" id="IPR001606">
    <property type="entry name" value="ARID_dom"/>
</dbReference>
<evidence type="ECO:0000313" key="13">
    <source>
        <dbReference type="EMBL" id="OBR02891.1"/>
    </source>
</evidence>
<dbReference type="Proteomes" id="UP000007174">
    <property type="component" value="Unassembled WGS sequence"/>
</dbReference>
<dbReference type="CDD" id="cd11655">
    <property type="entry name" value="rap1_myb-like"/>
    <property type="match status" value="2"/>
</dbReference>
<feature type="compositionally biased region" description="Basic and acidic residues" evidence="9">
    <location>
        <begin position="230"/>
        <end position="240"/>
    </location>
</feature>
<dbReference type="InterPro" id="IPR021661">
    <property type="entry name" value="Rap1_C"/>
</dbReference>
<evidence type="ECO:0000256" key="7">
    <source>
        <dbReference type="ARBA" id="ARBA00023242"/>
    </source>
</evidence>
<name>H1V395_COLHI</name>
<dbReference type="VEuPathDB" id="FungiDB:CH63R_14117"/>
<evidence type="ECO:0000256" key="3">
    <source>
        <dbReference type="ARBA" id="ARBA00022895"/>
    </source>
</evidence>
<reference evidence="14" key="2">
    <citation type="journal article" date="2012" name="Nat. Genet.">
        <title>Lifestyle transitions in plant pathogenic Colletotrichum fungi deciphered by genome and transcriptome analyses.</title>
        <authorList>
            <person name="O'Connell R.J."/>
            <person name="Thon M.R."/>
            <person name="Hacquard S."/>
            <person name="Amyotte S.G."/>
            <person name="Kleemann J."/>
            <person name="Torres M.F."/>
            <person name="Damm U."/>
            <person name="Buiate E.A."/>
            <person name="Epstein L."/>
            <person name="Alkan N."/>
            <person name="Altmueller J."/>
            <person name="Alvarado-Balderrama L."/>
            <person name="Bauser C.A."/>
            <person name="Becker C."/>
            <person name="Birren B.W."/>
            <person name="Chen Z."/>
            <person name="Choi J."/>
            <person name="Crouch J.A."/>
            <person name="Duvick J.P."/>
            <person name="Farman M.A."/>
            <person name="Gan P."/>
            <person name="Heiman D."/>
            <person name="Henrissat B."/>
            <person name="Howard R.J."/>
            <person name="Kabbage M."/>
            <person name="Koch C."/>
            <person name="Kracher B."/>
            <person name="Kubo Y."/>
            <person name="Law A.D."/>
            <person name="Lebrun M.-H."/>
            <person name="Lee Y.-H."/>
            <person name="Miyara I."/>
            <person name="Moore N."/>
            <person name="Neumann U."/>
            <person name="Nordstroem K."/>
            <person name="Panaccione D.G."/>
            <person name="Panstruga R."/>
            <person name="Place M."/>
            <person name="Proctor R.H."/>
            <person name="Prusky D."/>
            <person name="Rech G."/>
            <person name="Reinhardt R."/>
            <person name="Rollins J.A."/>
            <person name="Rounsley S."/>
            <person name="Schardl C.L."/>
            <person name="Schwartz D.C."/>
            <person name="Shenoy N."/>
            <person name="Shirasu K."/>
            <person name="Sikhakolli U.R."/>
            <person name="Stueber K."/>
            <person name="Sukno S.A."/>
            <person name="Sweigard J.A."/>
            <person name="Takano Y."/>
            <person name="Takahara H."/>
            <person name="Trail F."/>
            <person name="van der Does H.C."/>
            <person name="Voll L.M."/>
            <person name="Will I."/>
            <person name="Young S."/>
            <person name="Zeng Q."/>
            <person name="Zhang J."/>
            <person name="Zhou S."/>
            <person name="Dickman M.B."/>
            <person name="Schulze-Lefert P."/>
            <person name="Ver Loren van Themaat E."/>
            <person name="Ma L.-J."/>
            <person name="Vaillancourt L.J."/>
        </authorList>
    </citation>
    <scope>NUCLEOTIDE SEQUENCE [LARGE SCALE GENOMIC DNA]</scope>
    <source>
        <strain evidence="14">IMI 349063</strain>
    </source>
</reference>
<feature type="region of interest" description="Disordered" evidence="9">
    <location>
        <begin position="181"/>
        <end position="240"/>
    </location>
</feature>
<comment type="subcellular location">
    <subcellularLocation>
        <location evidence="8">Nucleus</location>
    </subcellularLocation>
    <subcellularLocation>
        <location evidence="8">Chromosome</location>
        <location evidence="8">Telomere</location>
    </subcellularLocation>
</comment>
<evidence type="ECO:0000313" key="14">
    <source>
        <dbReference type="Proteomes" id="UP000007174"/>
    </source>
</evidence>
<dbReference type="GO" id="GO:0031848">
    <property type="term" value="P:protection from non-homologous end joining at telomere"/>
    <property type="evidence" value="ECO:0007669"/>
    <property type="project" value="TreeGrafter"/>
</dbReference>
<dbReference type="PANTHER" id="PTHR16466:SF6">
    <property type="entry name" value="TELOMERIC REPEAT-BINDING FACTOR 2-INTERACTING PROTEIN 1"/>
    <property type="match status" value="1"/>
</dbReference>
<dbReference type="Gene3D" id="1.10.10.2170">
    <property type="match status" value="1"/>
</dbReference>
<dbReference type="InterPro" id="IPR039595">
    <property type="entry name" value="TE2IP/Rap1"/>
</dbReference>
<dbReference type="InterPro" id="IPR001357">
    <property type="entry name" value="BRCT_dom"/>
</dbReference>
<dbReference type="InterPro" id="IPR009057">
    <property type="entry name" value="Homeodomain-like_sf"/>
</dbReference>
<feature type="region of interest" description="Disordered" evidence="9">
    <location>
        <begin position="471"/>
        <end position="549"/>
    </location>
</feature>
<feature type="compositionally biased region" description="Polar residues" evidence="9">
    <location>
        <begin position="320"/>
        <end position="331"/>
    </location>
</feature>
<evidence type="ECO:0000259" key="10">
    <source>
        <dbReference type="PROSITE" id="PS50172"/>
    </source>
</evidence>
<feature type="region of interest" description="Disordered" evidence="9">
    <location>
        <begin position="306"/>
        <end position="385"/>
    </location>
</feature>
<reference evidence="12" key="1">
    <citation type="submission" date="2011-12" db="EMBL/GenBank/DDBJ databases">
        <title>The genome sequence of Colletotrichum higginsianum IMI 34906.</title>
        <authorList>
            <person name="Ma L.-J."/>
            <person name="O'Connell R."/>
            <person name="van Themaat E.V.L."/>
            <person name="Stueber K."/>
            <person name="Young S.K."/>
            <person name="Zeng Q."/>
            <person name="Gargeya S."/>
            <person name="Fitzgerald M."/>
            <person name="Haas B."/>
            <person name="Abouelleil A."/>
            <person name="Alvarado L."/>
            <person name="Arachchi H.M."/>
            <person name="Berlin A."/>
            <person name="Chapman S.B."/>
            <person name="Gearin G."/>
            <person name="Goldberg J."/>
            <person name="Griggs A."/>
            <person name="Gujja S."/>
            <person name="Hansen M."/>
            <person name="Heiman D."/>
            <person name="Howarth C."/>
            <person name="Larimer J."/>
            <person name="Lui A."/>
            <person name="MacDonald P.J.P."/>
            <person name="McCowen C."/>
            <person name="Montmayeur A."/>
            <person name="Murphy C."/>
            <person name="Neiman D."/>
            <person name="Pearson M."/>
            <person name="Priest M."/>
            <person name="Roberts A."/>
            <person name="Saif S."/>
            <person name="Shea T."/>
            <person name="Sisk P."/>
            <person name="Stolte C."/>
            <person name="Sykes S."/>
            <person name="Wortman J."/>
            <person name="Nusbaum C."/>
            <person name="Birren B."/>
        </authorList>
    </citation>
    <scope>NUCLEOTIDE SEQUENCE [LARGE SCALE GENOMIC DNA]</scope>
    <source>
        <strain evidence="12">IMI 349063</strain>
    </source>
</reference>
<dbReference type="Proteomes" id="UP000092177">
    <property type="component" value="Chromosome 10"/>
</dbReference>
<keyword evidence="15" id="KW-1185">Reference proteome</keyword>
<dbReference type="PANTHER" id="PTHR16466">
    <property type="entry name" value="TELOMERE REPEAT-BINDING FACTOR 2-INTERACTING PROTEIN 1"/>
    <property type="match status" value="1"/>
</dbReference>
<sequence>MSAAITYHGVPGAQGTLFRETSFFVTQRVPDRKNILDLITQNGGKIVKLDKQADMVIADHVRPDCPLGSLHWKFIKDSVDNGALQETDKYLIHPSPVASRAVGHSRSAVLSAPIKGTRTPFNTADDASLTKWVLSHPPNKRSGNEIYKAFEGINNRHTSQSWRDRWVKKVSKLSQAALESLAASAPEAQPLVPSPTPSSTRRAGLAQAGRRRSPSRVASPAARSSAPETQRVRDFQETEVKAELTPTKKLTFTNTENDLLLQEAREHGPPFTTRFFQEFAERHPVHSWAVWKRHWTDVLKARLDEDVEDEPPLPKEPRANSMSSPDTGRSSEPSRRKEMTRQPDRISDIQNLEPVAPPVKAVVKEDDGKKVSEPQRDGEASQGVSREDFFDHLKAFREYGGLDAGINPEVNGQPIDIWLLWQAVRGQYQQGGVEIDWEAAAIAVGLQSEASQPLQQCYMEYVADFAASGMLDESDAESEDDESEVELPPQDSRSDVLIATSQKRPALAVETSVTPSTPSNRKKRQRLGANDEIPSTPDERLGIASFGNLGPSPSLSAGRVFRRNYDEEDMGVDGNLEQPLIGRGPRFEPETQDFAFAFEASPQQDSQVSGEFDISPSQQLLSEVDAVTPVPLYFRDKGKSSERVPVSNPVLVRNLQALAVEEAVEEAVREQTERAIPDSQESADKTAELEDLIDRFDNFGYSREDIVTALNATSLCTPLATDVLKYLKQHKELPHNWQGVWTENDDKRLRRVDDADQRAGPDRARLQKYWDYLVKKHMPERIERRREFLAYLDEIAESSQ</sequence>
<dbReference type="InterPro" id="IPR036420">
    <property type="entry name" value="BRCT_dom_sf"/>
</dbReference>
<reference evidence="13" key="3">
    <citation type="submission" date="2016-02" db="EMBL/GenBank/DDBJ databases">
        <title>Resequencing and annotation of the Colletotrichum higginsianum genome.</title>
        <authorList>
            <person name="O'Connell R."/>
            <person name="Zambounis A."/>
            <person name="Thon M."/>
            <person name="Dallery J.-F."/>
        </authorList>
    </citation>
    <scope>NUCLEOTIDE SEQUENCE [LARGE SCALE GENOMIC DNA]</scope>
    <source>
        <strain evidence="13">IMI 349063</strain>
    </source>
</reference>
<comment type="similarity">
    <text evidence="1 8">Belongs to the RAP1 family.</text>
</comment>
<dbReference type="RefSeq" id="XP_018151409.1">
    <property type="nucleotide sequence ID" value="XM_018309091.1"/>
</dbReference>
<proteinExistence type="inferred from homology"/>
<dbReference type="GO" id="GO:0042162">
    <property type="term" value="F:telomeric DNA binding"/>
    <property type="evidence" value="ECO:0007669"/>
    <property type="project" value="TreeGrafter"/>
</dbReference>
<dbReference type="Pfam" id="PF16589">
    <property type="entry name" value="BRCT_2"/>
    <property type="match status" value="1"/>
</dbReference>
<dbReference type="HOGENOM" id="CLU_006783_1_0_1"/>
<keyword evidence="5" id="KW-0010">Activator</keyword>
<evidence type="ECO:0000259" key="11">
    <source>
        <dbReference type="PROSITE" id="PS51011"/>
    </source>
</evidence>
<dbReference type="OrthoDB" id="435460at2759"/>
<dbReference type="STRING" id="759273.H1V395"/>
<dbReference type="EMBL" id="LTAN01000010">
    <property type="protein sequence ID" value="OBR02891.1"/>
    <property type="molecule type" value="Genomic_DNA"/>
</dbReference>
<evidence type="ECO:0000313" key="15">
    <source>
        <dbReference type="Proteomes" id="UP000092177"/>
    </source>
</evidence>
<keyword evidence="3 8" id="KW-0779">Telomere</keyword>
<feature type="compositionally biased region" description="Basic and acidic residues" evidence="9">
    <location>
        <begin position="332"/>
        <end position="347"/>
    </location>
</feature>
<keyword evidence="7 8" id="KW-0539">Nucleus</keyword>
<accession>H1V395</accession>
<evidence type="ECO:0000256" key="4">
    <source>
        <dbReference type="ARBA" id="ARBA00023015"/>
    </source>
</evidence>
<dbReference type="Pfam" id="PF01388">
    <property type="entry name" value="ARID"/>
    <property type="match status" value="1"/>
</dbReference>
<dbReference type="Pfam" id="PF08914">
    <property type="entry name" value="Myb_Rap1"/>
    <property type="match status" value="1"/>
</dbReference>
<reference evidence="15" key="4">
    <citation type="journal article" date="2017" name="BMC Genomics">
        <title>Gapless genome assembly of Colletotrichum higginsianum reveals chromosome structure and association of transposable elements with secondary metabolite gene clusters.</title>
        <authorList>
            <person name="Dallery J.-F."/>
            <person name="Lapalu N."/>
            <person name="Zampounis A."/>
            <person name="Pigne S."/>
            <person name="Luyten I."/>
            <person name="Amselem J."/>
            <person name="Wittenberg A.H.J."/>
            <person name="Zhou S."/>
            <person name="de Queiroz M.V."/>
            <person name="Robin G.P."/>
            <person name="Auger A."/>
            <person name="Hainaut M."/>
            <person name="Henrissat B."/>
            <person name="Kim K.-T."/>
            <person name="Lee Y.-H."/>
            <person name="Lespinet O."/>
            <person name="Schwartz D.C."/>
            <person name="Thon M.R."/>
            <person name="O'Connell R.J."/>
        </authorList>
    </citation>
    <scope>NUCLEOTIDE SEQUENCE [LARGE SCALE GENOMIC DNA]</scope>
    <source>
        <strain evidence="15">IMI 349063</strain>
    </source>
</reference>
<dbReference type="EMBL" id="CACQ02001239">
    <property type="protein sequence ID" value="CCF34697.1"/>
    <property type="molecule type" value="Genomic_DNA"/>
</dbReference>
<dbReference type="GeneID" id="28873198"/>
<dbReference type="InterPro" id="IPR038104">
    <property type="entry name" value="Rap1_C_sf"/>
</dbReference>
<keyword evidence="6" id="KW-0804">Transcription</keyword>
<dbReference type="InterPro" id="IPR036431">
    <property type="entry name" value="ARID_dom_sf"/>
</dbReference>
<dbReference type="Gene3D" id="3.40.50.10190">
    <property type="entry name" value="BRCT domain"/>
    <property type="match status" value="1"/>
</dbReference>
<feature type="compositionally biased region" description="Low complexity" evidence="9">
    <location>
        <begin position="181"/>
        <end position="191"/>
    </location>
</feature>
<dbReference type="PROSITE" id="PS50172">
    <property type="entry name" value="BRCT"/>
    <property type="match status" value="1"/>
</dbReference>
<dbReference type="PROSITE" id="PS51011">
    <property type="entry name" value="ARID"/>
    <property type="match status" value="1"/>
</dbReference>
<evidence type="ECO:0000256" key="8">
    <source>
        <dbReference type="RuleBase" id="RU367107"/>
    </source>
</evidence>
<feature type="compositionally biased region" description="Acidic residues" evidence="9">
    <location>
        <begin position="472"/>
        <end position="485"/>
    </location>
</feature>
<feature type="compositionally biased region" description="Basic and acidic residues" evidence="9">
    <location>
        <begin position="362"/>
        <end position="385"/>
    </location>
</feature>
<dbReference type="SUPFAM" id="SSF46774">
    <property type="entry name" value="ARID-like"/>
    <property type="match status" value="1"/>
</dbReference>
<keyword evidence="4" id="KW-0805">Transcription regulation</keyword>